<reference evidence="2" key="1">
    <citation type="submission" date="2020-09" db="EMBL/GenBank/DDBJ databases">
        <title>Genome-Enabled Discovery of Anthraquinone Biosynthesis in Senna tora.</title>
        <authorList>
            <person name="Kang S.-H."/>
            <person name="Pandey R.P."/>
            <person name="Lee C.-M."/>
            <person name="Sim J.-S."/>
            <person name="Jeong J.-T."/>
            <person name="Choi B.-S."/>
            <person name="Jung M."/>
            <person name="Ginzburg D."/>
            <person name="Zhao K."/>
            <person name="Won S.Y."/>
            <person name="Oh T.-J."/>
            <person name="Yu Y."/>
            <person name="Kim N.-H."/>
            <person name="Lee O.R."/>
            <person name="Lee T.-H."/>
            <person name="Bashyal P."/>
            <person name="Kim T.-S."/>
            <person name="Lee W.-H."/>
            <person name="Kawkins C."/>
            <person name="Kim C.-K."/>
            <person name="Kim J.S."/>
            <person name="Ahn B.O."/>
            <person name="Rhee S.Y."/>
            <person name="Sohng J.K."/>
        </authorList>
    </citation>
    <scope>NUCLEOTIDE SEQUENCE</scope>
    <source>
        <tissue evidence="2">Leaf</tissue>
    </source>
</reference>
<evidence type="ECO:0000313" key="2">
    <source>
        <dbReference type="EMBL" id="KAF7828973.1"/>
    </source>
</evidence>
<evidence type="ECO:0000313" key="3">
    <source>
        <dbReference type="Proteomes" id="UP000634136"/>
    </source>
</evidence>
<gene>
    <name evidence="2" type="ORF">G2W53_020137</name>
</gene>
<organism evidence="2 3">
    <name type="scientific">Senna tora</name>
    <dbReference type="NCBI Taxonomy" id="362788"/>
    <lineage>
        <taxon>Eukaryota</taxon>
        <taxon>Viridiplantae</taxon>
        <taxon>Streptophyta</taxon>
        <taxon>Embryophyta</taxon>
        <taxon>Tracheophyta</taxon>
        <taxon>Spermatophyta</taxon>
        <taxon>Magnoliopsida</taxon>
        <taxon>eudicotyledons</taxon>
        <taxon>Gunneridae</taxon>
        <taxon>Pentapetalae</taxon>
        <taxon>rosids</taxon>
        <taxon>fabids</taxon>
        <taxon>Fabales</taxon>
        <taxon>Fabaceae</taxon>
        <taxon>Caesalpinioideae</taxon>
        <taxon>Cassia clade</taxon>
        <taxon>Senna</taxon>
    </lineage>
</organism>
<proteinExistence type="predicted"/>
<comment type="caution">
    <text evidence="2">The sequence shown here is derived from an EMBL/GenBank/DDBJ whole genome shotgun (WGS) entry which is preliminary data.</text>
</comment>
<accession>A0A834TUV8</accession>
<sequence length="94" mass="10267">MGPPLATYVSETVTPNTNSSSHKQETKVSCCSFNSSFGQNRLKKTLRIKGLPNLKSSPCRPHSMTCCVKPFTCCISSFFSVSARQTSTTLTQNI</sequence>
<dbReference type="AlphaFoldDB" id="A0A834TUV8"/>
<dbReference type="Proteomes" id="UP000634136">
    <property type="component" value="Unassembled WGS sequence"/>
</dbReference>
<protein>
    <submittedName>
        <fullName evidence="2">Uncharacterized protein</fullName>
    </submittedName>
</protein>
<feature type="compositionally biased region" description="Polar residues" evidence="1">
    <location>
        <begin position="9"/>
        <end position="23"/>
    </location>
</feature>
<evidence type="ECO:0000256" key="1">
    <source>
        <dbReference type="SAM" id="MobiDB-lite"/>
    </source>
</evidence>
<feature type="region of interest" description="Disordered" evidence="1">
    <location>
        <begin position="1"/>
        <end position="23"/>
    </location>
</feature>
<keyword evidence="3" id="KW-1185">Reference proteome</keyword>
<dbReference type="EMBL" id="JAAIUW010000006">
    <property type="protein sequence ID" value="KAF7828973.1"/>
    <property type="molecule type" value="Genomic_DNA"/>
</dbReference>
<name>A0A834TUV8_9FABA</name>